<protein>
    <submittedName>
        <fullName evidence="2">Uncharacterized protein</fullName>
    </submittedName>
</protein>
<evidence type="ECO:0000313" key="3">
    <source>
        <dbReference type="Proteomes" id="UP000483820"/>
    </source>
</evidence>
<reference evidence="2 3" key="1">
    <citation type="submission" date="2019-12" db="EMBL/GenBank/DDBJ databases">
        <title>Chromosome-level assembly of the Caenorhabditis remanei genome.</title>
        <authorList>
            <person name="Teterina A.A."/>
            <person name="Willis J.H."/>
            <person name="Phillips P.C."/>
        </authorList>
    </citation>
    <scope>NUCLEOTIDE SEQUENCE [LARGE SCALE GENOMIC DNA]</scope>
    <source>
        <strain evidence="2 3">PX506</strain>
        <tissue evidence="2">Whole organism</tissue>
    </source>
</reference>
<dbReference type="RefSeq" id="XP_053586740.1">
    <property type="nucleotide sequence ID" value="XM_053727163.1"/>
</dbReference>
<sequence>MQLLQLCKRLSSSYSRLPIRITNRVLNELRQLLHNELGFKSYLKNLHCKKKLTIFGTATKDFLKSSSVIAHCAAGAQLELLYLDSDIPAGALNELLAKSLDLPPEPPDEGDGRDSGEGVDIKGAGESDGAVLGGVDSRAEEVNEVVEAEG</sequence>
<name>A0A6A5GZ37_CAERE</name>
<evidence type="ECO:0000256" key="1">
    <source>
        <dbReference type="SAM" id="MobiDB-lite"/>
    </source>
</evidence>
<dbReference type="KEGG" id="crq:GCK72_009008"/>
<accession>A0A6A5GZ37</accession>
<dbReference type="EMBL" id="WUAV01000003">
    <property type="protein sequence ID" value="KAF1760758.1"/>
    <property type="molecule type" value="Genomic_DNA"/>
</dbReference>
<dbReference type="Proteomes" id="UP000483820">
    <property type="component" value="Chromosome III"/>
</dbReference>
<gene>
    <name evidence="2" type="ORF">GCK72_009008</name>
</gene>
<dbReference type="CTD" id="78774818"/>
<proteinExistence type="predicted"/>
<feature type="compositionally biased region" description="Basic and acidic residues" evidence="1">
    <location>
        <begin position="110"/>
        <end position="125"/>
    </location>
</feature>
<organism evidence="2 3">
    <name type="scientific">Caenorhabditis remanei</name>
    <name type="common">Caenorhabditis vulgaris</name>
    <dbReference type="NCBI Taxonomy" id="31234"/>
    <lineage>
        <taxon>Eukaryota</taxon>
        <taxon>Metazoa</taxon>
        <taxon>Ecdysozoa</taxon>
        <taxon>Nematoda</taxon>
        <taxon>Chromadorea</taxon>
        <taxon>Rhabditida</taxon>
        <taxon>Rhabditina</taxon>
        <taxon>Rhabditomorpha</taxon>
        <taxon>Rhabditoidea</taxon>
        <taxon>Rhabditidae</taxon>
        <taxon>Peloderinae</taxon>
        <taxon>Caenorhabditis</taxon>
    </lineage>
</organism>
<evidence type="ECO:0000313" key="2">
    <source>
        <dbReference type="EMBL" id="KAF1760758.1"/>
    </source>
</evidence>
<dbReference type="GeneID" id="78774818"/>
<feature type="region of interest" description="Disordered" evidence="1">
    <location>
        <begin position="99"/>
        <end position="136"/>
    </location>
</feature>
<dbReference type="AlphaFoldDB" id="A0A6A5GZ37"/>
<comment type="caution">
    <text evidence="2">The sequence shown here is derived from an EMBL/GenBank/DDBJ whole genome shotgun (WGS) entry which is preliminary data.</text>
</comment>